<dbReference type="GO" id="GO:0042981">
    <property type="term" value="P:regulation of apoptotic process"/>
    <property type="evidence" value="ECO:0007669"/>
    <property type="project" value="InterPro"/>
</dbReference>
<dbReference type="Ensembl" id="ENSAPOT00000003040.1">
    <property type="protein sequence ID" value="ENSAPOP00000008565.1"/>
    <property type="gene ID" value="ENSAPOG00000010705.1"/>
</dbReference>
<dbReference type="FunCoup" id="A0A3Q1FP89">
    <property type="interactions" value="838"/>
</dbReference>
<feature type="domain" description="CARD" evidence="2">
    <location>
        <begin position="1"/>
        <end position="78"/>
    </location>
</feature>
<dbReference type="Pfam" id="PF00531">
    <property type="entry name" value="Death"/>
    <property type="match status" value="1"/>
</dbReference>
<organism evidence="3 4">
    <name type="scientific">Acanthochromis polyacanthus</name>
    <name type="common">spiny chromis</name>
    <dbReference type="NCBI Taxonomy" id="80966"/>
    <lineage>
        <taxon>Eukaryota</taxon>
        <taxon>Metazoa</taxon>
        <taxon>Chordata</taxon>
        <taxon>Craniata</taxon>
        <taxon>Vertebrata</taxon>
        <taxon>Euteleostomi</taxon>
        <taxon>Actinopterygii</taxon>
        <taxon>Neopterygii</taxon>
        <taxon>Teleostei</taxon>
        <taxon>Neoteleostei</taxon>
        <taxon>Acanthomorphata</taxon>
        <taxon>Ovalentaria</taxon>
        <taxon>Pomacentridae</taxon>
        <taxon>Acanthochromis</taxon>
    </lineage>
</organism>
<dbReference type="InterPro" id="IPR011029">
    <property type="entry name" value="DEATH-like_dom_sf"/>
</dbReference>
<dbReference type="GO" id="GO:0070513">
    <property type="term" value="F:death domain binding"/>
    <property type="evidence" value="ECO:0007669"/>
    <property type="project" value="InterPro"/>
</dbReference>
<dbReference type="AlphaFoldDB" id="A0A3Q1FP89"/>
<accession>A0A3Q1FP89</accession>
<dbReference type="InterPro" id="IPR001315">
    <property type="entry name" value="CARD"/>
</dbReference>
<dbReference type="GO" id="GO:0007165">
    <property type="term" value="P:signal transduction"/>
    <property type="evidence" value="ECO:0007669"/>
    <property type="project" value="InterPro"/>
</dbReference>
<reference evidence="3" key="1">
    <citation type="submission" date="2025-08" db="UniProtKB">
        <authorList>
            <consortium name="Ensembl"/>
        </authorList>
    </citation>
    <scope>IDENTIFICATION</scope>
</reference>
<sequence length="201" mass="22882">MDPAHRDLLRKHRLELSDQLLVSETIVPFLYQEDILTDGQVEDIQARASERLRTLRLLELLPGRGPRAFPAFLRALDDFSWVRERLELELRKQPEAGSRDPSPLPDSVLQAVPSDRVLSRLSSRLGLDWEAVLLGLGLSAQDVFRCRADHVLSVQQAALQGLVLWRRSEGRKATVEELLKNLEENGVHRSVLEESLENQLK</sequence>
<dbReference type="SMART" id="SM00114">
    <property type="entry name" value="CARD"/>
    <property type="match status" value="1"/>
</dbReference>
<dbReference type="GO" id="GO:0002020">
    <property type="term" value="F:protease binding"/>
    <property type="evidence" value="ECO:0007669"/>
    <property type="project" value="InterPro"/>
</dbReference>
<dbReference type="PANTHER" id="PTHR15034">
    <property type="entry name" value="DEATH DOMAIN-CONTAINING PROTEIN CRADD"/>
    <property type="match status" value="1"/>
</dbReference>
<dbReference type="Gene3D" id="1.10.533.10">
    <property type="entry name" value="Death Domain, Fas"/>
    <property type="match status" value="2"/>
</dbReference>
<dbReference type="STRING" id="80966.ENSAPOP00000008565"/>
<keyword evidence="4" id="KW-1185">Reference proteome</keyword>
<dbReference type="Pfam" id="PF00619">
    <property type="entry name" value="CARD"/>
    <property type="match status" value="1"/>
</dbReference>
<dbReference type="InterPro" id="IPR000488">
    <property type="entry name" value="Death_dom"/>
</dbReference>
<evidence type="ECO:0000313" key="3">
    <source>
        <dbReference type="Ensembl" id="ENSAPOP00000008565.1"/>
    </source>
</evidence>
<evidence type="ECO:0000259" key="2">
    <source>
        <dbReference type="PROSITE" id="PS50209"/>
    </source>
</evidence>
<dbReference type="Proteomes" id="UP000257200">
    <property type="component" value="Unplaced"/>
</dbReference>
<dbReference type="InParanoid" id="A0A3Q1FP89"/>
<dbReference type="SUPFAM" id="SSF47986">
    <property type="entry name" value="DEATH domain"/>
    <property type="match status" value="2"/>
</dbReference>
<dbReference type="PROSITE" id="PS50209">
    <property type="entry name" value="CARD"/>
    <property type="match status" value="1"/>
</dbReference>
<dbReference type="GeneTree" id="ENSGT00390000014448"/>
<dbReference type="PROSITE" id="PS50017">
    <property type="entry name" value="DEATH_DOMAIN"/>
    <property type="match status" value="1"/>
</dbReference>
<dbReference type="InterPro" id="IPR037939">
    <property type="entry name" value="CRADD"/>
</dbReference>
<feature type="domain" description="Death" evidence="1">
    <location>
        <begin position="114"/>
        <end position="184"/>
    </location>
</feature>
<name>A0A3Q1FP89_9TELE</name>
<reference evidence="3" key="2">
    <citation type="submission" date="2025-09" db="UniProtKB">
        <authorList>
            <consortium name="Ensembl"/>
        </authorList>
    </citation>
    <scope>IDENTIFICATION</scope>
</reference>
<dbReference type="PANTHER" id="PTHR15034:SF5">
    <property type="entry name" value="DEATH DOMAIN-CONTAINING PROTEIN CRADD"/>
    <property type="match status" value="1"/>
</dbReference>
<evidence type="ECO:0000313" key="4">
    <source>
        <dbReference type="Proteomes" id="UP000257200"/>
    </source>
</evidence>
<proteinExistence type="predicted"/>
<protein>
    <submittedName>
        <fullName evidence="3">Death domain-containing protein CRADD-like</fullName>
    </submittedName>
</protein>
<evidence type="ECO:0000259" key="1">
    <source>
        <dbReference type="PROSITE" id="PS50017"/>
    </source>
</evidence>